<evidence type="ECO:0000259" key="2">
    <source>
        <dbReference type="SMART" id="SM00749"/>
    </source>
</evidence>
<dbReference type="InterPro" id="IPR007055">
    <property type="entry name" value="BON_dom"/>
</dbReference>
<dbReference type="Proteomes" id="UP000704611">
    <property type="component" value="Unassembled WGS sequence"/>
</dbReference>
<comment type="caution">
    <text evidence="3">The sequence shown here is derived from an EMBL/GenBank/DDBJ whole genome shotgun (WGS) entry which is preliminary data.</text>
</comment>
<keyword evidence="4" id="KW-1185">Reference proteome</keyword>
<proteinExistence type="predicted"/>
<evidence type="ECO:0000313" key="4">
    <source>
        <dbReference type="Proteomes" id="UP000704611"/>
    </source>
</evidence>
<dbReference type="SMART" id="SM00749">
    <property type="entry name" value="BON"/>
    <property type="match status" value="2"/>
</dbReference>
<accession>A0ABS6MM23</accession>
<feature type="domain" description="Transport-associated and nodulation" evidence="2">
    <location>
        <begin position="36"/>
        <end position="99"/>
    </location>
</feature>
<dbReference type="PANTHER" id="PTHR34606">
    <property type="entry name" value="BON DOMAIN-CONTAINING PROTEIN"/>
    <property type="match status" value="1"/>
</dbReference>
<feature type="chain" id="PRO_5046858873" evidence="1">
    <location>
        <begin position="24"/>
        <end position="188"/>
    </location>
</feature>
<dbReference type="EMBL" id="JAHRID010000004">
    <property type="protein sequence ID" value="MBV2129409.1"/>
    <property type="molecule type" value="Genomic_DNA"/>
</dbReference>
<feature type="domain" description="Transport-associated and nodulation" evidence="2">
    <location>
        <begin position="122"/>
        <end position="185"/>
    </location>
</feature>
<reference evidence="3 4" key="1">
    <citation type="submission" date="2021-06" db="EMBL/GenBank/DDBJ databases">
        <title>Rheinheimera indica sp. nov., isolated from deep-sea sediment.</title>
        <authorList>
            <person name="Wang Z."/>
            <person name="Zhang X.-Y."/>
        </authorList>
    </citation>
    <scope>NUCLEOTIDE SEQUENCE [LARGE SCALE GENOMIC DNA]</scope>
    <source>
        <strain evidence="3 4">SM2107</strain>
    </source>
</reference>
<dbReference type="RefSeq" id="WP_217669043.1">
    <property type="nucleotide sequence ID" value="NZ_JAHRID010000004.1"/>
</dbReference>
<evidence type="ECO:0000313" key="3">
    <source>
        <dbReference type="EMBL" id="MBV2129409.1"/>
    </source>
</evidence>
<protein>
    <submittedName>
        <fullName evidence="3">BON domain-containing protein</fullName>
    </submittedName>
</protein>
<dbReference type="PANTHER" id="PTHR34606:SF15">
    <property type="entry name" value="BON DOMAIN-CONTAINING PROTEIN"/>
    <property type="match status" value="1"/>
</dbReference>
<organism evidence="3 4">
    <name type="scientific">Arsukibacterium indicum</name>
    <dbReference type="NCBI Taxonomy" id="2848612"/>
    <lineage>
        <taxon>Bacteria</taxon>
        <taxon>Pseudomonadati</taxon>
        <taxon>Pseudomonadota</taxon>
        <taxon>Gammaproteobacteria</taxon>
        <taxon>Chromatiales</taxon>
        <taxon>Chromatiaceae</taxon>
        <taxon>Arsukibacterium</taxon>
    </lineage>
</organism>
<dbReference type="InterPro" id="IPR014004">
    <property type="entry name" value="Transpt-assoc_nodulatn_dom_bac"/>
</dbReference>
<dbReference type="InterPro" id="IPR051686">
    <property type="entry name" value="Lipoprotein_DolP"/>
</dbReference>
<sequence length="188" mass="20224">MKRTTLAVMMTVALAGTSVTATANDWKDGAKDAWIDGKAETTLLLNGNLNSFDINTDVKNGKVTLTGKVDREVDKALAAELIENLEGVTSVDNKLTVVKDSKMRNKKDHDEDVGGLTDAKVATVVKTRLLFESETSGTAIDVDVENGVVVLKGEVDSDAEKDLAEAIAKKTNDVKRVDNQLTVAKKNY</sequence>
<dbReference type="Pfam" id="PF04972">
    <property type="entry name" value="BON"/>
    <property type="match status" value="2"/>
</dbReference>
<evidence type="ECO:0000256" key="1">
    <source>
        <dbReference type="SAM" id="SignalP"/>
    </source>
</evidence>
<gene>
    <name evidence="3" type="ORF">KQY15_09915</name>
</gene>
<feature type="signal peptide" evidence="1">
    <location>
        <begin position="1"/>
        <end position="23"/>
    </location>
</feature>
<keyword evidence="1" id="KW-0732">Signal</keyword>
<name>A0ABS6MM23_9GAMM</name>